<evidence type="ECO:0000313" key="5">
    <source>
        <dbReference type="EMBL" id="KAD5317294.1"/>
    </source>
</evidence>
<dbReference type="CDD" id="cd00371">
    <property type="entry name" value="HMA"/>
    <property type="match status" value="1"/>
</dbReference>
<name>A0A5N6NRU3_9ASTR</name>
<reference evidence="5 6" key="1">
    <citation type="submission" date="2019-05" db="EMBL/GenBank/DDBJ databases">
        <title>Mikania micrantha, genome provides insights into the molecular mechanism of rapid growth.</title>
        <authorList>
            <person name="Liu B."/>
        </authorList>
    </citation>
    <scope>NUCLEOTIDE SEQUENCE [LARGE SCALE GENOMIC DNA]</scope>
    <source>
        <strain evidence="5">NLD-2019</strain>
        <tissue evidence="5">Leaf</tissue>
    </source>
</reference>
<gene>
    <name evidence="5" type="ORF">E3N88_17240</name>
</gene>
<feature type="compositionally biased region" description="Pro residues" evidence="3">
    <location>
        <begin position="115"/>
        <end position="131"/>
    </location>
</feature>
<feature type="domain" description="HMA" evidence="4">
    <location>
        <begin position="4"/>
        <end position="67"/>
    </location>
</feature>
<keyword evidence="2" id="KW-0479">Metal-binding</keyword>
<comment type="subcellular location">
    <subcellularLocation>
        <location evidence="1">Membrane</location>
        <topology evidence="1">Peripheral membrane protein</topology>
    </subcellularLocation>
</comment>
<dbReference type="InterPro" id="IPR006121">
    <property type="entry name" value="HMA_dom"/>
</dbReference>
<dbReference type="PANTHER" id="PTHR22814:SF320">
    <property type="entry name" value="OS01G0309800 PROTEIN"/>
    <property type="match status" value="1"/>
</dbReference>
<feature type="compositionally biased region" description="Polar residues" evidence="3">
    <location>
        <begin position="197"/>
        <end position="211"/>
    </location>
</feature>
<evidence type="ECO:0000256" key="2">
    <source>
        <dbReference type="ARBA" id="ARBA00022723"/>
    </source>
</evidence>
<dbReference type="AlphaFoldDB" id="A0A5N6NRU3"/>
<keyword evidence="6" id="KW-1185">Reference proteome</keyword>
<dbReference type="GO" id="GO:0016020">
    <property type="term" value="C:membrane"/>
    <property type="evidence" value="ECO:0007669"/>
    <property type="project" value="UniProtKB-SubCell"/>
</dbReference>
<evidence type="ECO:0000256" key="1">
    <source>
        <dbReference type="ARBA" id="ARBA00004170"/>
    </source>
</evidence>
<proteinExistence type="predicted"/>
<dbReference type="GO" id="GO:0009626">
    <property type="term" value="P:plant-type hypersensitive response"/>
    <property type="evidence" value="ECO:0007669"/>
    <property type="project" value="UniProtKB-KW"/>
</dbReference>
<comment type="caution">
    <text evidence="5">The sequence shown here is derived from an EMBL/GenBank/DDBJ whole genome shotgun (WGS) entry which is preliminary data.</text>
</comment>
<feature type="region of interest" description="Disordered" evidence="3">
    <location>
        <begin position="76"/>
        <end position="138"/>
    </location>
</feature>
<organism evidence="5 6">
    <name type="scientific">Mikania micrantha</name>
    <name type="common">bitter vine</name>
    <dbReference type="NCBI Taxonomy" id="192012"/>
    <lineage>
        <taxon>Eukaryota</taxon>
        <taxon>Viridiplantae</taxon>
        <taxon>Streptophyta</taxon>
        <taxon>Embryophyta</taxon>
        <taxon>Tracheophyta</taxon>
        <taxon>Spermatophyta</taxon>
        <taxon>Magnoliopsida</taxon>
        <taxon>eudicotyledons</taxon>
        <taxon>Gunneridae</taxon>
        <taxon>Pentapetalae</taxon>
        <taxon>asterids</taxon>
        <taxon>campanulids</taxon>
        <taxon>Asterales</taxon>
        <taxon>Asteraceae</taxon>
        <taxon>Asteroideae</taxon>
        <taxon>Heliantheae alliance</taxon>
        <taxon>Eupatorieae</taxon>
        <taxon>Mikania</taxon>
    </lineage>
</organism>
<dbReference type="EMBL" id="SZYD01000009">
    <property type="protein sequence ID" value="KAD5317294.1"/>
    <property type="molecule type" value="Genomic_DNA"/>
</dbReference>
<feature type="region of interest" description="Disordered" evidence="3">
    <location>
        <begin position="197"/>
        <end position="229"/>
    </location>
</feature>
<dbReference type="OrthoDB" id="1919822at2759"/>
<dbReference type="PROSITE" id="PS50846">
    <property type="entry name" value="HMA_2"/>
    <property type="match status" value="1"/>
</dbReference>
<dbReference type="Pfam" id="PF00403">
    <property type="entry name" value="HMA"/>
    <property type="match status" value="1"/>
</dbReference>
<protein>
    <recommendedName>
        <fullName evidence="4">HMA domain-containing protein</fullName>
    </recommendedName>
</protein>
<dbReference type="InterPro" id="IPR036163">
    <property type="entry name" value="HMA_dom_sf"/>
</dbReference>
<dbReference type="Gene3D" id="3.30.70.100">
    <property type="match status" value="1"/>
</dbReference>
<evidence type="ECO:0000256" key="3">
    <source>
        <dbReference type="SAM" id="MobiDB-lite"/>
    </source>
</evidence>
<sequence length="263" mass="29356">MEKPHVTEIKVRIDCNGCVQKIKKALHGINGIDNIYIDVPQQKLTIIGLADPEKIVKAIKKTRKLAIISSELTQPYLPTEPLPGGFEPTSDPSNPPPTETVLPCKPIEPQKEPENPPLEPAPTPTPTPAQEPPFTRQQLPQISRPKEGEEVDHVVHHYPPNHSDGRSHERAFVKYYSSSPSPVYKHGSQQSIHVNHSYNTYKPTPHDTQYNRPEPSQPYTNHGRAEPPPHYANYSEDYNNSINGNGNIISIFSDENPNACAIV</sequence>
<dbReference type="PANTHER" id="PTHR22814">
    <property type="entry name" value="COPPER TRANSPORT PROTEIN ATOX1-RELATED"/>
    <property type="match status" value="1"/>
</dbReference>
<evidence type="ECO:0000313" key="6">
    <source>
        <dbReference type="Proteomes" id="UP000326396"/>
    </source>
</evidence>
<dbReference type="Proteomes" id="UP000326396">
    <property type="component" value="Linkage Group LG17"/>
</dbReference>
<dbReference type="SUPFAM" id="SSF55008">
    <property type="entry name" value="HMA, heavy metal-associated domain"/>
    <property type="match status" value="1"/>
</dbReference>
<evidence type="ECO:0000259" key="4">
    <source>
        <dbReference type="PROSITE" id="PS50846"/>
    </source>
</evidence>
<accession>A0A5N6NRU3</accession>
<dbReference type="GO" id="GO:0046872">
    <property type="term" value="F:metal ion binding"/>
    <property type="evidence" value="ECO:0007669"/>
    <property type="project" value="UniProtKB-KW"/>
</dbReference>